<feature type="modified residue" description="4-aspartylphosphate" evidence="1">
    <location>
        <position position="86"/>
    </location>
</feature>
<evidence type="ECO:0000259" key="2">
    <source>
        <dbReference type="PROSITE" id="PS50110"/>
    </source>
</evidence>
<dbReference type="SMART" id="SM00448">
    <property type="entry name" value="REC"/>
    <property type="match status" value="1"/>
</dbReference>
<name>A0A9E7SWY0_9EURY</name>
<dbReference type="InterPro" id="IPR011006">
    <property type="entry name" value="CheY-like_superfamily"/>
</dbReference>
<dbReference type="SUPFAM" id="SSF52172">
    <property type="entry name" value="CheY-like"/>
    <property type="match status" value="1"/>
</dbReference>
<sequence>MIGIPSGHIAESRIVTNNVLQRDFRKYDVLLIEPDPGSVSRFIDSFEATEVTNNVTVVSTGNEALEFLNRKGDYSDAPRPDLVLLDLQLSGPSGTEILAELKNRPVLRQIPVLVLTTSDATEDIVQSYDLYANAYLQKPDSSDELDQLAQVIEDFWLRTVRLPPKEN</sequence>
<dbReference type="PANTHER" id="PTHR44520">
    <property type="entry name" value="RESPONSE REGULATOR RCP1-RELATED"/>
    <property type="match status" value="1"/>
</dbReference>
<dbReference type="PROSITE" id="PS50110">
    <property type="entry name" value="RESPONSE_REGULATORY"/>
    <property type="match status" value="1"/>
</dbReference>
<dbReference type="InterPro" id="IPR052893">
    <property type="entry name" value="TCS_response_regulator"/>
</dbReference>
<dbReference type="Proteomes" id="UP001056855">
    <property type="component" value="Plasmid unnamed2"/>
</dbReference>
<proteinExistence type="predicted"/>
<keyword evidence="4" id="KW-1185">Reference proteome</keyword>
<dbReference type="CDD" id="cd17557">
    <property type="entry name" value="REC_Rcp-like"/>
    <property type="match status" value="1"/>
</dbReference>
<keyword evidence="1" id="KW-0597">Phosphoprotein</keyword>
<dbReference type="Pfam" id="PF00072">
    <property type="entry name" value="Response_reg"/>
    <property type="match status" value="1"/>
</dbReference>
<evidence type="ECO:0000313" key="3">
    <source>
        <dbReference type="EMBL" id="UTF55885.1"/>
    </source>
</evidence>
<protein>
    <submittedName>
        <fullName evidence="3">Response regulator</fullName>
    </submittedName>
</protein>
<feature type="domain" description="Response regulatory" evidence="2">
    <location>
        <begin position="28"/>
        <end position="153"/>
    </location>
</feature>
<organism evidence="3 4">
    <name type="scientific">Natronosalvus rutilus</name>
    <dbReference type="NCBI Taxonomy" id="2953753"/>
    <lineage>
        <taxon>Archaea</taxon>
        <taxon>Methanobacteriati</taxon>
        <taxon>Methanobacteriota</taxon>
        <taxon>Stenosarchaea group</taxon>
        <taxon>Halobacteria</taxon>
        <taxon>Halobacteriales</taxon>
        <taxon>Natrialbaceae</taxon>
        <taxon>Natronosalvus</taxon>
    </lineage>
</organism>
<dbReference type="RefSeq" id="WP_254161362.1">
    <property type="nucleotide sequence ID" value="NZ_CP100357.1"/>
</dbReference>
<accession>A0A9E7SWY0</accession>
<dbReference type="EMBL" id="CP100357">
    <property type="protein sequence ID" value="UTF55885.1"/>
    <property type="molecule type" value="Genomic_DNA"/>
</dbReference>
<dbReference type="InterPro" id="IPR001789">
    <property type="entry name" value="Sig_transdc_resp-reg_receiver"/>
</dbReference>
<reference evidence="3" key="1">
    <citation type="submission" date="2022-06" db="EMBL/GenBank/DDBJ databases">
        <title>Diverse halophilic archaea isolated from saline environments.</title>
        <authorList>
            <person name="Cui H.-L."/>
        </authorList>
    </citation>
    <scope>NUCLEOTIDE SEQUENCE</scope>
    <source>
        <strain evidence="3">WLHS1</strain>
        <plasmid evidence="3">unnamed2</plasmid>
    </source>
</reference>
<dbReference type="GeneID" id="73292378"/>
<dbReference type="AlphaFoldDB" id="A0A9E7SWY0"/>
<evidence type="ECO:0000256" key="1">
    <source>
        <dbReference type="PROSITE-ProRule" id="PRU00169"/>
    </source>
</evidence>
<dbReference type="GO" id="GO:0000160">
    <property type="term" value="P:phosphorelay signal transduction system"/>
    <property type="evidence" value="ECO:0007669"/>
    <property type="project" value="InterPro"/>
</dbReference>
<gene>
    <name evidence="3" type="ORF">NGM29_19990</name>
</gene>
<dbReference type="PANTHER" id="PTHR44520:SF2">
    <property type="entry name" value="RESPONSE REGULATOR RCP1"/>
    <property type="match status" value="1"/>
</dbReference>
<keyword evidence="3" id="KW-0614">Plasmid</keyword>
<dbReference type="Gene3D" id="3.40.50.2300">
    <property type="match status" value="1"/>
</dbReference>
<dbReference type="KEGG" id="sawl:NGM29_19990"/>
<evidence type="ECO:0000313" key="4">
    <source>
        <dbReference type="Proteomes" id="UP001056855"/>
    </source>
</evidence>
<geneLocation type="plasmid" evidence="3 4">
    <name>unnamed2</name>
</geneLocation>